<sequence length="54" mass="6262">MNNTSYDNLDTDFYVERAYELRRLYVAAAVKNFALRVKAFFTPSPRSFQGKAAH</sequence>
<organism evidence="1 2">
    <name type="scientific">Rhodanobacter aciditrophus</name>
    <dbReference type="NCBI Taxonomy" id="1623218"/>
    <lineage>
        <taxon>Bacteria</taxon>
        <taxon>Pseudomonadati</taxon>
        <taxon>Pseudomonadota</taxon>
        <taxon>Gammaproteobacteria</taxon>
        <taxon>Lysobacterales</taxon>
        <taxon>Rhodanobacteraceae</taxon>
        <taxon>Rhodanobacter</taxon>
    </lineage>
</organism>
<protein>
    <submittedName>
        <fullName evidence="1">RSP_7527 family protein</fullName>
    </submittedName>
</protein>
<dbReference type="NCBIfam" id="NF046098">
    <property type="entry name" value="RSP_7527_fam"/>
    <property type="match status" value="1"/>
</dbReference>
<evidence type="ECO:0000313" key="2">
    <source>
        <dbReference type="Proteomes" id="UP001597059"/>
    </source>
</evidence>
<accession>A0ABW4AZF0</accession>
<proteinExistence type="predicted"/>
<gene>
    <name evidence="1" type="ORF">ACFQ45_08275</name>
</gene>
<dbReference type="Proteomes" id="UP001597059">
    <property type="component" value="Unassembled WGS sequence"/>
</dbReference>
<dbReference type="InterPro" id="IPR058227">
    <property type="entry name" value="RSP_7527-like"/>
</dbReference>
<name>A0ABW4AZF0_9GAMM</name>
<keyword evidence="2" id="KW-1185">Reference proteome</keyword>
<dbReference type="RefSeq" id="WP_377366565.1">
    <property type="nucleotide sequence ID" value="NZ_JBHTMN010000009.1"/>
</dbReference>
<dbReference type="EMBL" id="JBHTMN010000009">
    <property type="protein sequence ID" value="MFD1383360.1"/>
    <property type="molecule type" value="Genomic_DNA"/>
</dbReference>
<reference evidence="2" key="1">
    <citation type="journal article" date="2019" name="Int. J. Syst. Evol. Microbiol.">
        <title>The Global Catalogue of Microorganisms (GCM) 10K type strain sequencing project: providing services to taxonomists for standard genome sequencing and annotation.</title>
        <authorList>
            <consortium name="The Broad Institute Genomics Platform"/>
            <consortium name="The Broad Institute Genome Sequencing Center for Infectious Disease"/>
            <person name="Wu L."/>
            <person name="Ma J."/>
        </authorList>
    </citation>
    <scope>NUCLEOTIDE SEQUENCE [LARGE SCALE GENOMIC DNA]</scope>
    <source>
        <strain evidence="2">JCM 30774</strain>
    </source>
</reference>
<comment type="caution">
    <text evidence="1">The sequence shown here is derived from an EMBL/GenBank/DDBJ whole genome shotgun (WGS) entry which is preliminary data.</text>
</comment>
<evidence type="ECO:0000313" key="1">
    <source>
        <dbReference type="EMBL" id="MFD1383360.1"/>
    </source>
</evidence>